<protein>
    <submittedName>
        <fullName evidence="2">U exon protein</fullName>
    </submittedName>
</protein>
<name>A0A5B8MDU8_9ADEN</name>
<keyword evidence="3" id="KW-1185">Reference proteome</keyword>
<dbReference type="KEGG" id="vg:65102532"/>
<feature type="region of interest" description="Disordered" evidence="1">
    <location>
        <begin position="100"/>
        <end position="167"/>
    </location>
</feature>
<organism evidence="2 3">
    <name type="scientific">Ovine adenovirus 8</name>
    <dbReference type="NCBI Taxonomy" id="2601527"/>
    <lineage>
        <taxon>Viruses</taxon>
        <taxon>Varidnaviria</taxon>
        <taxon>Bamfordvirae</taxon>
        <taxon>Preplasmiviricota</taxon>
        <taxon>Polisuviricotina</taxon>
        <taxon>Pharingeaviricetes</taxon>
        <taxon>Rowavirales</taxon>
        <taxon>Adenoviridae</taxon>
        <taxon>Mastadenovirus</taxon>
        <taxon>Mastadenovirus ovisoctavum</taxon>
    </lineage>
</organism>
<dbReference type="Proteomes" id="UP000501954">
    <property type="component" value="Segment"/>
</dbReference>
<accession>A0A5B8MDU8</accession>
<dbReference type="EMBL" id="MK518392">
    <property type="protein sequence ID" value="QDZ17482.1"/>
    <property type="molecule type" value="Genomic_DNA"/>
</dbReference>
<dbReference type="GeneID" id="65102532"/>
<sequence length="181" mass="20104">MRVTYNGRDFESDIDFRTFRKYAYAREISYESFEEGVWVVARGALSREKVQRDLRALAATVSSEPRPSKILGTSCIASPSGAAAAGWRASGDCCCRLPRTPCRPRRPGSPPGAARRRRSTRRVAARRCPRGRWRRRRPGSASPARRRPASAGPRPPPAPSWAATSRRGSAPWIWPWASASP</sequence>
<reference evidence="2 3" key="1">
    <citation type="journal article" date="2019" name="Arch. Virol.">
        <title>Isolation and complete genome sequence analysis of a novel ovine adenovirus type representing a possible new mastadenovirus species.</title>
        <authorList>
            <person name="Vidovszky M.Z."/>
            <person name="Szeredi L."/>
            <person name="Doszpoly A."/>
            <person name="Harrach B."/>
            <person name="Hornyak A."/>
        </authorList>
    </citation>
    <scope>NUCLEOTIDE SEQUENCE [LARGE SCALE GENOMIC DNA]</scope>
    <source>
        <strain evidence="2 3">7508</strain>
    </source>
</reference>
<evidence type="ECO:0000313" key="2">
    <source>
        <dbReference type="EMBL" id="QDZ17482.1"/>
    </source>
</evidence>
<feature type="compositionally biased region" description="Basic residues" evidence="1">
    <location>
        <begin position="114"/>
        <end position="148"/>
    </location>
</feature>
<dbReference type="RefSeq" id="YP_010087269.1">
    <property type="nucleotide sequence ID" value="NC_055526.1"/>
</dbReference>
<evidence type="ECO:0000256" key="1">
    <source>
        <dbReference type="SAM" id="MobiDB-lite"/>
    </source>
</evidence>
<evidence type="ECO:0000313" key="3">
    <source>
        <dbReference type="Proteomes" id="UP000501954"/>
    </source>
</evidence>
<proteinExistence type="predicted"/>